<gene>
    <name evidence="6" type="ORF">OOW_P131scaffold01694g1</name>
</gene>
<evidence type="ECO:0000256" key="3">
    <source>
        <dbReference type="ARBA" id="ARBA00023157"/>
    </source>
</evidence>
<reference evidence="6" key="1">
    <citation type="journal article" date="2012" name="PLoS Genet.">
        <title>Comparative analysis of the genomes of two field isolates of the rice blast fungus Magnaporthe oryzae.</title>
        <authorList>
            <person name="Xue M."/>
            <person name="Yang J."/>
            <person name="Li Z."/>
            <person name="Hu S."/>
            <person name="Yao N."/>
            <person name="Dean R.A."/>
            <person name="Zhao W."/>
            <person name="Shen M."/>
            <person name="Zhang H."/>
            <person name="Li C."/>
            <person name="Liu L."/>
            <person name="Cao L."/>
            <person name="Xu X."/>
            <person name="Xing Y."/>
            <person name="Hsiang T."/>
            <person name="Zhang Z."/>
            <person name="Xu J.R."/>
            <person name="Peng Y.L."/>
        </authorList>
    </citation>
    <scope>NUCLEOTIDE SEQUENCE [LARGE SCALE GENOMIC DNA]</scope>
    <source>
        <strain evidence="6">P131</strain>
    </source>
</reference>
<dbReference type="SUPFAM" id="SSF101751">
    <property type="entry name" value="Hydrophobin II, HfbII"/>
    <property type="match status" value="1"/>
</dbReference>
<evidence type="ECO:0000256" key="1">
    <source>
        <dbReference type="ARBA" id="ARBA00004196"/>
    </source>
</evidence>
<feature type="region of interest" description="Disordered" evidence="4">
    <location>
        <begin position="21"/>
        <end position="47"/>
    </location>
</feature>
<evidence type="ECO:0008006" key="7">
    <source>
        <dbReference type="Google" id="ProtNLM"/>
    </source>
</evidence>
<protein>
    <recommendedName>
        <fullName evidence="7">Hydrophobin</fullName>
    </recommendedName>
</protein>
<dbReference type="AlphaFoldDB" id="L7IQ78"/>
<proteinExistence type="inferred from homology"/>
<sequence>MQIKTLIVALFAGIAMAMPTDPPKNGGGGGSTPPTTPPTTPPGGGSGDYDACEGNGLLYSSAQCCATDVLGVADLDCAVPASPTFAPRWANVLAAVCSLSPAKLSFARPQSEPKLAAHLRQDIILLLDSSPRDVNVFLPTQLKGSFVGWRFFTSASALFSSFDTAGNGRCKSSQNCYSVGAILVGLDSTLVTVYSMLCIWAS</sequence>
<feature type="chain" id="PRO_5003977020" description="Hydrophobin" evidence="5">
    <location>
        <begin position="18"/>
        <end position="202"/>
    </location>
</feature>
<evidence type="ECO:0000256" key="5">
    <source>
        <dbReference type="SAM" id="SignalP"/>
    </source>
</evidence>
<feature type="signal peptide" evidence="5">
    <location>
        <begin position="1"/>
        <end position="17"/>
    </location>
</feature>
<keyword evidence="3" id="KW-1015">Disulfide bond</keyword>
<evidence type="ECO:0000256" key="2">
    <source>
        <dbReference type="ARBA" id="ARBA00009576"/>
    </source>
</evidence>
<dbReference type="EMBL" id="JH794078">
    <property type="protein sequence ID" value="ELQ58101.1"/>
    <property type="molecule type" value="Genomic_DNA"/>
</dbReference>
<dbReference type="CDD" id="cd23508">
    <property type="entry name" value="hydrophobin_II"/>
    <property type="match status" value="1"/>
</dbReference>
<dbReference type="InterPro" id="IPR010636">
    <property type="entry name" value="Class_II_hydrophobin"/>
</dbReference>
<comment type="subcellular location">
    <subcellularLocation>
        <location evidence="1">Cell envelope</location>
    </subcellularLocation>
</comment>
<evidence type="ECO:0000256" key="4">
    <source>
        <dbReference type="SAM" id="MobiDB-lite"/>
    </source>
</evidence>
<dbReference type="Gene3D" id="3.20.120.10">
    <property type="entry name" value="Hydrophobin"/>
    <property type="match status" value="1"/>
</dbReference>
<name>L7IQ78_PYRO1</name>
<evidence type="ECO:0000313" key="6">
    <source>
        <dbReference type="EMBL" id="ELQ58101.1"/>
    </source>
</evidence>
<dbReference type="InterPro" id="IPR036686">
    <property type="entry name" value="Class_II_Hydrophobin_sf"/>
</dbReference>
<accession>L7IQ78</accession>
<keyword evidence="5" id="KW-0732">Signal</keyword>
<dbReference type="GO" id="GO:0005576">
    <property type="term" value="C:extracellular region"/>
    <property type="evidence" value="ECO:0007669"/>
    <property type="project" value="InterPro"/>
</dbReference>
<comment type="similarity">
    <text evidence="2">Belongs to the cerato-ulmin hydrophobin family.</text>
</comment>
<dbReference type="Pfam" id="PF06766">
    <property type="entry name" value="Hydrophobin_2"/>
    <property type="match status" value="1"/>
</dbReference>
<organism>
    <name type="scientific">Pyricularia oryzae (strain P131)</name>
    <name type="common">Rice blast fungus</name>
    <name type="synonym">Magnaporthe oryzae</name>
    <dbReference type="NCBI Taxonomy" id="1143193"/>
    <lineage>
        <taxon>Eukaryota</taxon>
        <taxon>Fungi</taxon>
        <taxon>Dikarya</taxon>
        <taxon>Ascomycota</taxon>
        <taxon>Pezizomycotina</taxon>
        <taxon>Sordariomycetes</taxon>
        <taxon>Sordariomycetidae</taxon>
        <taxon>Magnaporthales</taxon>
        <taxon>Pyriculariaceae</taxon>
        <taxon>Pyricularia</taxon>
    </lineage>
</organism>